<dbReference type="Proteomes" id="UP000248918">
    <property type="component" value="Unassembled WGS sequence"/>
</dbReference>
<dbReference type="Gene3D" id="3.40.50.2300">
    <property type="match status" value="1"/>
</dbReference>
<protein>
    <submittedName>
        <fullName evidence="3">Orn/Lys/Arg decarboxylase-like protein</fullName>
    </submittedName>
</protein>
<dbReference type="InterPro" id="IPR005308">
    <property type="entry name" value="OKR_de-COase_N"/>
</dbReference>
<dbReference type="EMBL" id="QLTK01000003">
    <property type="protein sequence ID" value="RAS37525.1"/>
    <property type="molecule type" value="Genomic_DNA"/>
</dbReference>
<evidence type="ECO:0000313" key="4">
    <source>
        <dbReference type="Proteomes" id="UP000248918"/>
    </source>
</evidence>
<evidence type="ECO:0000259" key="2">
    <source>
        <dbReference type="Pfam" id="PF03709"/>
    </source>
</evidence>
<dbReference type="AlphaFoldDB" id="A0A329D4J1"/>
<gene>
    <name evidence="3" type="ORF">BX591_103379</name>
</gene>
<reference evidence="3 4" key="1">
    <citation type="submission" date="2018-06" db="EMBL/GenBank/DDBJ databases">
        <title>Genomic Encyclopedia of Type Strains, Phase III (KMG-III): the genomes of soil and plant-associated and newly described type strains.</title>
        <authorList>
            <person name="Whitman W."/>
        </authorList>
    </citation>
    <scope>NUCLEOTIDE SEQUENCE [LARGE SCALE GENOMIC DNA]</scope>
    <source>
        <strain evidence="3 4">LMG 23644</strain>
    </source>
</reference>
<feature type="domain" description="Orn/Lys/Arg decarboxylases family 1 pyridoxal-P attachment site" evidence="1">
    <location>
        <begin position="142"/>
        <end position="307"/>
    </location>
</feature>
<comment type="caution">
    <text evidence="3">The sequence shown here is derived from an EMBL/GenBank/DDBJ whole genome shotgun (WGS) entry which is preliminary data.</text>
</comment>
<dbReference type="GO" id="GO:0030170">
    <property type="term" value="F:pyridoxal phosphate binding"/>
    <property type="evidence" value="ECO:0007669"/>
    <property type="project" value="TreeGrafter"/>
</dbReference>
<evidence type="ECO:0000313" key="3">
    <source>
        <dbReference type="EMBL" id="RAS37525.1"/>
    </source>
</evidence>
<dbReference type="InterPro" id="IPR011193">
    <property type="entry name" value="Orn/lys/arg_de-COase"/>
</dbReference>
<dbReference type="Pfam" id="PF01276">
    <property type="entry name" value="OKR_DC_1"/>
    <property type="match status" value="1"/>
</dbReference>
<dbReference type="GO" id="GO:0016831">
    <property type="term" value="F:carboxy-lyase activity"/>
    <property type="evidence" value="ECO:0007669"/>
    <property type="project" value="InterPro"/>
</dbReference>
<accession>A0A329D4J1</accession>
<organism evidence="3 4">
    <name type="scientific">Paraburkholderia bryophila</name>
    <dbReference type="NCBI Taxonomy" id="420952"/>
    <lineage>
        <taxon>Bacteria</taxon>
        <taxon>Pseudomonadati</taxon>
        <taxon>Pseudomonadota</taxon>
        <taxon>Betaproteobacteria</taxon>
        <taxon>Burkholderiales</taxon>
        <taxon>Burkholderiaceae</taxon>
        <taxon>Paraburkholderia</taxon>
    </lineage>
</organism>
<dbReference type="InterPro" id="IPR015424">
    <property type="entry name" value="PyrdxlP-dep_Trfase"/>
</dbReference>
<dbReference type="GO" id="GO:0005829">
    <property type="term" value="C:cytosol"/>
    <property type="evidence" value="ECO:0007669"/>
    <property type="project" value="TreeGrafter"/>
</dbReference>
<sequence>MLYDQMFGFLFCCPLSGGALHRSSRLQRILAEVVRLGYQTTLTDAIPEASSAMRSDAGIGLVAIEWSLNESESDVEGFIRFVRGRGLDVPIFVLVERHLLQEIPVTVLGQVTGYIFAEEDTPEFVARNLVSHLHMYVQSLKTPFFGAMVDYAEQANQMWTCPGHNGGIFYQKSPIGRAFVQHMGEAVFRNDLDNSVTELGDLLVHEGPALAAEKAAARIFGADRTYFVLNGTSTSNKIALTALVAPGDLVLFDRNNHKAAHHGALLLGGGIPVYLQTQRNAHGMIGPIDFDALDEERIRTCIRDHPLIGDREAWKRKRPFRVCAVKRWRFPAGASPARQMLQPEATGAAMEATKWLKP</sequence>
<dbReference type="PANTHER" id="PTHR45229:SF3">
    <property type="entry name" value="BIODEGRADATIVE ARGININE DECARBOXYLASE"/>
    <property type="match status" value="1"/>
</dbReference>
<evidence type="ECO:0000259" key="1">
    <source>
        <dbReference type="Pfam" id="PF01276"/>
    </source>
</evidence>
<dbReference type="InterPro" id="IPR015421">
    <property type="entry name" value="PyrdxlP-dep_Trfase_major"/>
</dbReference>
<feature type="non-terminal residue" evidence="3">
    <location>
        <position position="358"/>
    </location>
</feature>
<feature type="domain" description="Orn/Lys/Arg decarboxylase N-terminal" evidence="2">
    <location>
        <begin position="25"/>
        <end position="136"/>
    </location>
</feature>
<dbReference type="PANTHER" id="PTHR45229">
    <property type="entry name" value="CONSTITUTIVE ORNITHINE DECARBOXYLASE"/>
    <property type="match status" value="1"/>
</dbReference>
<proteinExistence type="predicted"/>
<dbReference type="SUPFAM" id="SSF53383">
    <property type="entry name" value="PLP-dependent transferases"/>
    <property type="match status" value="1"/>
</dbReference>
<dbReference type="GO" id="GO:0006520">
    <property type="term" value="P:amino acid metabolic process"/>
    <property type="evidence" value="ECO:0007669"/>
    <property type="project" value="InterPro"/>
</dbReference>
<dbReference type="Pfam" id="PF03709">
    <property type="entry name" value="OKR_DC_1_N"/>
    <property type="match status" value="1"/>
</dbReference>
<name>A0A329D4J1_9BURK</name>
<dbReference type="InterPro" id="IPR000310">
    <property type="entry name" value="Orn/Lys/Arg_deCO2ase_major_dom"/>
</dbReference>
<dbReference type="Gene3D" id="3.40.640.10">
    <property type="entry name" value="Type I PLP-dependent aspartate aminotransferase-like (Major domain)"/>
    <property type="match status" value="1"/>
</dbReference>